<feature type="transmembrane region" description="Helical" evidence="1">
    <location>
        <begin position="52"/>
        <end position="75"/>
    </location>
</feature>
<name>A0A370K8Z3_9GAMM</name>
<sequence length="492" mass="53423">MNFRALLLAPWRCSHAATRWLTLTLLLMCTAVGIGVAIFSTRTGWTWAPIGLYAGGLAYVWAFYLSSLALLAIDARQLRLPGMHRTVVGALIFYAVLSVLPATLLSGLFGGDMLAVALLLSLVVLVALSFALLPRYCAMLIGLLPALHSATASTLKIPGPDEAGFLSWAPGVVFALAVLCALCWHRLMRVDKIDSNGFSDAMVLQYRRGAWGNRWNGFGMDSTQQVRQRPDWMQPQVDLRHTGPQHPGNALRVALGGWYLPRTLMGHLRGLAPTLLMVLVPIAVVALTISRTHAKDGGFGWPLAVIVVGWGCLYGGMGAMIGTVMLFTQRWRKTNAELPLLALLPGLGDHAQPKRDLLRVGLRRPLLMQVVLATVLLAMVIHAHASGIALLLVAMTQLGGALSLLAFLLCIIGGRPLPGWALAVLITVLALLIGGMSYLPGSVVSGQPWSPPMPYMLVLLAFWIVLNATLLWLARRGWRAWRQRPHPFLPNV</sequence>
<evidence type="ECO:0000313" key="3">
    <source>
        <dbReference type="Proteomes" id="UP000254711"/>
    </source>
</evidence>
<comment type="caution">
    <text evidence="2">The sequence shown here is derived from an EMBL/GenBank/DDBJ whole genome shotgun (WGS) entry which is preliminary data.</text>
</comment>
<feature type="transmembrane region" description="Helical" evidence="1">
    <location>
        <begin position="87"/>
        <end position="108"/>
    </location>
</feature>
<feature type="transmembrane region" description="Helical" evidence="1">
    <location>
        <begin position="453"/>
        <end position="474"/>
    </location>
</feature>
<gene>
    <name evidence="2" type="ORF">DVT68_11575</name>
</gene>
<dbReference type="AlphaFoldDB" id="A0A370K8Z3"/>
<dbReference type="RefSeq" id="WP_114825196.1">
    <property type="nucleotide sequence ID" value="NZ_QQSY01000002.1"/>
</dbReference>
<evidence type="ECO:0000256" key="1">
    <source>
        <dbReference type="SAM" id="Phobius"/>
    </source>
</evidence>
<feature type="transmembrane region" description="Helical" evidence="1">
    <location>
        <begin position="388"/>
        <end position="412"/>
    </location>
</feature>
<organism evidence="2 3">
    <name type="scientific">Dyella solisilvae</name>
    <dbReference type="NCBI Taxonomy" id="1920168"/>
    <lineage>
        <taxon>Bacteria</taxon>
        <taxon>Pseudomonadati</taxon>
        <taxon>Pseudomonadota</taxon>
        <taxon>Gammaproteobacteria</taxon>
        <taxon>Lysobacterales</taxon>
        <taxon>Rhodanobacteraceae</taxon>
        <taxon>Dyella</taxon>
    </lineage>
</organism>
<reference evidence="2 3" key="1">
    <citation type="submission" date="2018-07" db="EMBL/GenBank/DDBJ databases">
        <title>Dyella solisilvae sp. nov., isolated from the pine and broad-leaved mixed forest soil.</title>
        <authorList>
            <person name="Gao Z."/>
            <person name="Qiu L."/>
        </authorList>
    </citation>
    <scope>NUCLEOTIDE SEQUENCE [LARGE SCALE GENOMIC DNA]</scope>
    <source>
        <strain evidence="2 3">DHG54</strain>
    </source>
</reference>
<feature type="transmembrane region" description="Helical" evidence="1">
    <location>
        <begin position="165"/>
        <end position="184"/>
    </location>
</feature>
<feature type="transmembrane region" description="Helical" evidence="1">
    <location>
        <begin position="114"/>
        <end position="133"/>
    </location>
</feature>
<keyword evidence="1" id="KW-0472">Membrane</keyword>
<feature type="transmembrane region" description="Helical" evidence="1">
    <location>
        <begin position="270"/>
        <end position="289"/>
    </location>
</feature>
<feature type="transmembrane region" description="Helical" evidence="1">
    <location>
        <begin position="20"/>
        <end position="40"/>
    </location>
</feature>
<evidence type="ECO:0000313" key="2">
    <source>
        <dbReference type="EMBL" id="RDI99111.1"/>
    </source>
</evidence>
<dbReference type="EMBL" id="QQSY01000002">
    <property type="protein sequence ID" value="RDI99111.1"/>
    <property type="molecule type" value="Genomic_DNA"/>
</dbReference>
<protein>
    <submittedName>
        <fullName evidence="2">Uncharacterized protein</fullName>
    </submittedName>
</protein>
<feature type="transmembrane region" description="Helical" evidence="1">
    <location>
        <begin position="419"/>
        <end position="441"/>
    </location>
</feature>
<keyword evidence="3" id="KW-1185">Reference proteome</keyword>
<feature type="transmembrane region" description="Helical" evidence="1">
    <location>
        <begin position="301"/>
        <end position="327"/>
    </location>
</feature>
<dbReference type="Proteomes" id="UP000254711">
    <property type="component" value="Unassembled WGS sequence"/>
</dbReference>
<keyword evidence="1" id="KW-1133">Transmembrane helix</keyword>
<dbReference type="OrthoDB" id="5959274at2"/>
<feature type="transmembrane region" description="Helical" evidence="1">
    <location>
        <begin position="365"/>
        <end position="382"/>
    </location>
</feature>
<proteinExistence type="predicted"/>
<keyword evidence="1" id="KW-0812">Transmembrane</keyword>
<accession>A0A370K8Z3</accession>